<feature type="region of interest" description="Disordered" evidence="1">
    <location>
        <begin position="142"/>
        <end position="188"/>
    </location>
</feature>
<dbReference type="SUPFAM" id="SSF56801">
    <property type="entry name" value="Acetyl-CoA synthetase-like"/>
    <property type="match status" value="1"/>
</dbReference>
<dbReference type="Gene3D" id="3.40.50.12780">
    <property type="entry name" value="N-terminal domain of ligase-like"/>
    <property type="match status" value="1"/>
</dbReference>
<dbReference type="InterPro" id="IPR000873">
    <property type="entry name" value="AMP-dep_synth/lig_dom"/>
</dbReference>
<dbReference type="InterPro" id="IPR042099">
    <property type="entry name" value="ANL_N_sf"/>
</dbReference>
<proteinExistence type="predicted"/>
<dbReference type="EMBL" id="JBHTMP010000020">
    <property type="protein sequence ID" value="MFD1322393.1"/>
    <property type="molecule type" value="Genomic_DNA"/>
</dbReference>
<comment type="caution">
    <text evidence="4">The sequence shown here is derived from an EMBL/GenBank/DDBJ whole genome shotgun (WGS) entry which is preliminary data.</text>
</comment>
<feature type="domain" description="AMP-dependent synthetase/ligase" evidence="2">
    <location>
        <begin position="24"/>
        <end position="385"/>
    </location>
</feature>
<dbReference type="InterPro" id="IPR020845">
    <property type="entry name" value="AMP-binding_CS"/>
</dbReference>
<organism evidence="4 5">
    <name type="scientific">Micromonospora sonneratiae</name>
    <dbReference type="NCBI Taxonomy" id="1184706"/>
    <lineage>
        <taxon>Bacteria</taxon>
        <taxon>Bacillati</taxon>
        <taxon>Actinomycetota</taxon>
        <taxon>Actinomycetes</taxon>
        <taxon>Micromonosporales</taxon>
        <taxon>Micromonosporaceae</taxon>
        <taxon>Micromonospora</taxon>
    </lineage>
</organism>
<reference evidence="5" key="1">
    <citation type="journal article" date="2019" name="Int. J. Syst. Evol. Microbiol.">
        <title>The Global Catalogue of Microorganisms (GCM) 10K type strain sequencing project: providing services to taxonomists for standard genome sequencing and annotation.</title>
        <authorList>
            <consortium name="The Broad Institute Genomics Platform"/>
            <consortium name="The Broad Institute Genome Sequencing Center for Infectious Disease"/>
            <person name="Wu L."/>
            <person name="Ma J."/>
        </authorList>
    </citation>
    <scope>NUCLEOTIDE SEQUENCE [LARGE SCALE GENOMIC DNA]</scope>
    <source>
        <strain evidence="5">JCM 31037</strain>
    </source>
</reference>
<dbReference type="InterPro" id="IPR050237">
    <property type="entry name" value="ATP-dep_AMP-bd_enzyme"/>
</dbReference>
<feature type="domain" description="AMP-binding enzyme C-terminal" evidence="3">
    <location>
        <begin position="492"/>
        <end position="567"/>
    </location>
</feature>
<name>A0ABW3YFA0_9ACTN</name>
<sequence length="592" mass="61660">MQDQASTPDSKAVPPTATLADRVRRAAEDRPAHPALVWRDQTISWAELDFSVDQVADTLRRTVPGPPDGQPARVAIALTNSPDFVVTFFATLRAGLVAVPVNPESTARELGHVLSDSGAALLVCTERVRDLVAGLGRDLPALRAVHTGPPTGERPTDAPGPVDQPASPRGPVDQLASPRGPVDQPAFPRGGPGIDDLAVLLYTSGTEGQPKGAMLSHRALLANHGQIERISPRVVGPDDRVLLALPLFHVYGLNTGLGSVAYHGACGVLVDRFDPAATLEVIARQRVSVVVGVPAMFLGWSGLPGLDAALAPVRLAVCGAAPLEPATSARFSEAAERPIFVGYGLTETAPVLTSTLASTEPKAGSIGGPIPDVEVRLVGPTGEILWSAGSTGPGGSSATATGAGGRDAVDTETDVDEPDVELFSPGTDPGEIVVRGPNLFSGYWPDGRDGPDADGWWATGDVAYADADGDLHLVDRLGELILVNGFNVYPREVELVLDAHPAVVESAVVGQPDPRTGQAVKAYVVRVDGGAVTEPELLGHCARNLARFKRPSTVEFVTALPHSVIGKVRKTLLRSSPAESPDTAPEGRLSDA</sequence>
<protein>
    <submittedName>
        <fullName evidence="4">AMP-binding protein</fullName>
    </submittedName>
</protein>
<dbReference type="InterPro" id="IPR045851">
    <property type="entry name" value="AMP-bd_C_sf"/>
</dbReference>
<evidence type="ECO:0000259" key="3">
    <source>
        <dbReference type="Pfam" id="PF13193"/>
    </source>
</evidence>
<evidence type="ECO:0000313" key="5">
    <source>
        <dbReference type="Proteomes" id="UP001597260"/>
    </source>
</evidence>
<feature type="compositionally biased region" description="Acidic residues" evidence="1">
    <location>
        <begin position="410"/>
        <end position="420"/>
    </location>
</feature>
<dbReference type="Pfam" id="PF00501">
    <property type="entry name" value="AMP-binding"/>
    <property type="match status" value="1"/>
</dbReference>
<keyword evidence="5" id="KW-1185">Reference proteome</keyword>
<dbReference type="PROSITE" id="PS00455">
    <property type="entry name" value="AMP_BINDING"/>
    <property type="match status" value="1"/>
</dbReference>
<feature type="region of interest" description="Disordered" evidence="1">
    <location>
        <begin position="387"/>
        <end position="428"/>
    </location>
</feature>
<dbReference type="InterPro" id="IPR025110">
    <property type="entry name" value="AMP-bd_C"/>
</dbReference>
<accession>A0ABW3YFA0</accession>
<evidence type="ECO:0000256" key="1">
    <source>
        <dbReference type="SAM" id="MobiDB-lite"/>
    </source>
</evidence>
<dbReference type="RefSeq" id="WP_377571339.1">
    <property type="nucleotide sequence ID" value="NZ_JBHTMP010000020.1"/>
</dbReference>
<dbReference type="Gene3D" id="3.30.300.30">
    <property type="match status" value="1"/>
</dbReference>
<dbReference type="PANTHER" id="PTHR43767">
    <property type="entry name" value="LONG-CHAIN-FATTY-ACID--COA LIGASE"/>
    <property type="match status" value="1"/>
</dbReference>
<dbReference type="PANTHER" id="PTHR43767:SF1">
    <property type="entry name" value="NONRIBOSOMAL PEPTIDE SYNTHASE PES1 (EUROFUNG)-RELATED"/>
    <property type="match status" value="1"/>
</dbReference>
<evidence type="ECO:0000259" key="2">
    <source>
        <dbReference type="Pfam" id="PF00501"/>
    </source>
</evidence>
<dbReference type="Pfam" id="PF13193">
    <property type="entry name" value="AMP-binding_C"/>
    <property type="match status" value="1"/>
</dbReference>
<dbReference type="Proteomes" id="UP001597260">
    <property type="component" value="Unassembled WGS sequence"/>
</dbReference>
<gene>
    <name evidence="4" type="ORF">ACFQ4H_14950</name>
</gene>
<evidence type="ECO:0000313" key="4">
    <source>
        <dbReference type="EMBL" id="MFD1322393.1"/>
    </source>
</evidence>